<keyword evidence="4" id="KW-0862">Zinc</keyword>
<evidence type="ECO:0000313" key="6">
    <source>
        <dbReference type="EMBL" id="HIZ37101.1"/>
    </source>
</evidence>
<dbReference type="PANTHER" id="PTHR35005">
    <property type="entry name" value="3-DEHYDRO-SCYLLO-INOSOSE HYDROLASE"/>
    <property type="match status" value="1"/>
</dbReference>
<dbReference type="GO" id="GO:0046872">
    <property type="term" value="F:metal ion binding"/>
    <property type="evidence" value="ECO:0007669"/>
    <property type="project" value="UniProtKB-KW"/>
</dbReference>
<dbReference type="PANTHER" id="PTHR35005:SF1">
    <property type="entry name" value="2-AMINO-5-FORMYLAMINO-6-RIBOSYLAMINOPYRIMIDIN-4(3H)-ONE 5'-MONOPHOSPHATE DEFORMYLASE"/>
    <property type="match status" value="1"/>
</dbReference>
<dbReference type="EMBL" id="DXBY01000262">
    <property type="protein sequence ID" value="HIZ37101.1"/>
    <property type="molecule type" value="Genomic_DNA"/>
</dbReference>
<evidence type="ECO:0000256" key="3">
    <source>
        <dbReference type="ARBA" id="ARBA00022801"/>
    </source>
</evidence>
<dbReference type="Gene3D" id="3.40.50.10310">
    <property type="entry name" value="Creatininase"/>
    <property type="match status" value="1"/>
</dbReference>
<comment type="caution">
    <text evidence="6">The sequence shown here is derived from an EMBL/GenBank/DDBJ whole genome shotgun (WGS) entry which is preliminary data.</text>
</comment>
<reference evidence="6" key="2">
    <citation type="submission" date="2021-04" db="EMBL/GenBank/DDBJ databases">
        <authorList>
            <person name="Gilroy R."/>
        </authorList>
    </citation>
    <scope>NUCLEOTIDE SEQUENCE</scope>
    <source>
        <strain evidence="6">ChiGjej4B4-7305</strain>
    </source>
</reference>
<comment type="similarity">
    <text evidence="5">Belongs to the creatininase superfamily.</text>
</comment>
<keyword evidence="3" id="KW-0378">Hydrolase</keyword>
<dbReference type="Pfam" id="PF02633">
    <property type="entry name" value="Creatininase"/>
    <property type="match status" value="1"/>
</dbReference>
<organism evidence="6 7">
    <name type="scientific">Candidatus Ruania gallistercoris</name>
    <dbReference type="NCBI Taxonomy" id="2838746"/>
    <lineage>
        <taxon>Bacteria</taxon>
        <taxon>Bacillati</taxon>
        <taxon>Actinomycetota</taxon>
        <taxon>Actinomycetes</taxon>
        <taxon>Micrococcales</taxon>
        <taxon>Ruaniaceae</taxon>
        <taxon>Ruania</taxon>
    </lineage>
</organism>
<protein>
    <submittedName>
        <fullName evidence="6">Creatininase family protein</fullName>
    </submittedName>
</protein>
<dbReference type="InterPro" id="IPR003785">
    <property type="entry name" value="Creatininase/forma_Hydrolase"/>
</dbReference>
<gene>
    <name evidence="6" type="ORF">H9815_15110</name>
</gene>
<dbReference type="GO" id="GO:0016811">
    <property type="term" value="F:hydrolase activity, acting on carbon-nitrogen (but not peptide) bonds, in linear amides"/>
    <property type="evidence" value="ECO:0007669"/>
    <property type="project" value="TreeGrafter"/>
</dbReference>
<name>A0A9D2J579_9MICO</name>
<dbReference type="GO" id="GO:0009231">
    <property type="term" value="P:riboflavin biosynthetic process"/>
    <property type="evidence" value="ECO:0007669"/>
    <property type="project" value="TreeGrafter"/>
</dbReference>
<dbReference type="SUPFAM" id="SSF102215">
    <property type="entry name" value="Creatininase"/>
    <property type="match status" value="1"/>
</dbReference>
<evidence type="ECO:0000313" key="7">
    <source>
        <dbReference type="Proteomes" id="UP000824037"/>
    </source>
</evidence>
<evidence type="ECO:0000256" key="5">
    <source>
        <dbReference type="ARBA" id="ARBA00024029"/>
    </source>
</evidence>
<proteinExistence type="inferred from homology"/>
<keyword evidence="2" id="KW-0479">Metal-binding</keyword>
<dbReference type="AlphaFoldDB" id="A0A9D2J579"/>
<evidence type="ECO:0000256" key="1">
    <source>
        <dbReference type="ARBA" id="ARBA00001947"/>
    </source>
</evidence>
<reference evidence="6" key="1">
    <citation type="journal article" date="2021" name="PeerJ">
        <title>Extensive microbial diversity within the chicken gut microbiome revealed by metagenomics and culture.</title>
        <authorList>
            <person name="Gilroy R."/>
            <person name="Ravi A."/>
            <person name="Getino M."/>
            <person name="Pursley I."/>
            <person name="Horton D.L."/>
            <person name="Alikhan N.F."/>
            <person name="Baker D."/>
            <person name="Gharbi K."/>
            <person name="Hall N."/>
            <person name="Watson M."/>
            <person name="Adriaenssens E.M."/>
            <person name="Foster-Nyarko E."/>
            <person name="Jarju S."/>
            <person name="Secka A."/>
            <person name="Antonio M."/>
            <person name="Oren A."/>
            <person name="Chaudhuri R.R."/>
            <person name="La Ragione R."/>
            <person name="Hildebrand F."/>
            <person name="Pallen M.J."/>
        </authorList>
    </citation>
    <scope>NUCLEOTIDE SEQUENCE</scope>
    <source>
        <strain evidence="6">ChiGjej4B4-7305</strain>
    </source>
</reference>
<comment type="cofactor">
    <cofactor evidence="1">
        <name>Zn(2+)</name>
        <dbReference type="ChEBI" id="CHEBI:29105"/>
    </cofactor>
</comment>
<dbReference type="InterPro" id="IPR024087">
    <property type="entry name" value="Creatininase-like_sf"/>
</dbReference>
<evidence type="ECO:0000256" key="4">
    <source>
        <dbReference type="ARBA" id="ARBA00022833"/>
    </source>
</evidence>
<evidence type="ECO:0000256" key="2">
    <source>
        <dbReference type="ARBA" id="ARBA00022723"/>
    </source>
</evidence>
<dbReference type="Proteomes" id="UP000824037">
    <property type="component" value="Unassembled WGS sequence"/>
</dbReference>
<sequence>MTVKDYTTTDAGNERRRNILGMSYAEVAERLAEPGQDTVLVPMGSTEKHGAHIPLGTDSYVTMEVVYRAAAAVDALFTPLQPFGYSPHHMGRNEEGAGTITLRADTYRRVLHDVARSLIFHGVKKIIFVSHHGSNTKPIDELMRQLRYHTGAYISFYKTPTEREANVVQHLFENTPEETPGWHSSELETSCLMATADNLVHMDRAVDDRAHAPAYMGDAFSKIDGVGTVKFKGSENIWVPMEHHEYSDTATIGNPFRSTKEKGLKMFDAMADHLAAYVEEVRKFEVGEVSSDYPERA</sequence>
<accession>A0A9D2J579</accession>